<comment type="caution">
    <text evidence="2">The sequence shown here is derived from an EMBL/GenBank/DDBJ whole genome shotgun (WGS) entry which is preliminary data.</text>
</comment>
<organism evidence="2 3">
    <name type="scientific">Trifolium medium</name>
    <dbReference type="NCBI Taxonomy" id="97028"/>
    <lineage>
        <taxon>Eukaryota</taxon>
        <taxon>Viridiplantae</taxon>
        <taxon>Streptophyta</taxon>
        <taxon>Embryophyta</taxon>
        <taxon>Tracheophyta</taxon>
        <taxon>Spermatophyta</taxon>
        <taxon>Magnoliopsida</taxon>
        <taxon>eudicotyledons</taxon>
        <taxon>Gunneridae</taxon>
        <taxon>Pentapetalae</taxon>
        <taxon>rosids</taxon>
        <taxon>fabids</taxon>
        <taxon>Fabales</taxon>
        <taxon>Fabaceae</taxon>
        <taxon>Papilionoideae</taxon>
        <taxon>50 kb inversion clade</taxon>
        <taxon>NPAAA clade</taxon>
        <taxon>Hologalegina</taxon>
        <taxon>IRL clade</taxon>
        <taxon>Trifolieae</taxon>
        <taxon>Trifolium</taxon>
    </lineage>
</organism>
<dbReference type="AlphaFoldDB" id="A0A392TVK0"/>
<dbReference type="Pfam" id="PF02458">
    <property type="entry name" value="Transferase"/>
    <property type="match status" value="1"/>
</dbReference>
<dbReference type="EMBL" id="LXQA010669526">
    <property type="protein sequence ID" value="MCI65102.1"/>
    <property type="molecule type" value="Genomic_DNA"/>
</dbReference>
<reference evidence="2 3" key="1">
    <citation type="journal article" date="2018" name="Front. Plant Sci.">
        <title>Red Clover (Trifolium pratense) and Zigzag Clover (T. medium) - A Picture of Genomic Similarities and Differences.</title>
        <authorList>
            <person name="Dluhosova J."/>
            <person name="Istvanek J."/>
            <person name="Nedelnik J."/>
            <person name="Repkova J."/>
        </authorList>
    </citation>
    <scope>NUCLEOTIDE SEQUENCE [LARGE SCALE GENOMIC DNA]</scope>
    <source>
        <strain evidence="3">cv. 10/8</strain>
        <tissue evidence="2">Leaf</tissue>
    </source>
</reference>
<evidence type="ECO:0000313" key="3">
    <source>
        <dbReference type="Proteomes" id="UP000265520"/>
    </source>
</evidence>
<dbReference type="InterPro" id="IPR050317">
    <property type="entry name" value="Plant_Fungal_Acyltransferase"/>
</dbReference>
<dbReference type="InterPro" id="IPR023213">
    <property type="entry name" value="CAT-like_dom_sf"/>
</dbReference>
<feature type="non-terminal residue" evidence="2">
    <location>
        <position position="68"/>
    </location>
</feature>
<accession>A0A392TVK0</accession>
<dbReference type="Gene3D" id="3.30.559.10">
    <property type="entry name" value="Chloramphenicol acetyltransferase-like domain"/>
    <property type="match status" value="1"/>
</dbReference>
<dbReference type="PANTHER" id="PTHR31642">
    <property type="entry name" value="TRICHOTHECENE 3-O-ACETYLTRANSFERASE"/>
    <property type="match status" value="1"/>
</dbReference>
<name>A0A392TVK0_9FABA</name>
<dbReference type="PANTHER" id="PTHR31642:SF142">
    <property type="entry name" value="ALCOHOL ACYLTRANSFERASE"/>
    <property type="match status" value="1"/>
</dbReference>
<dbReference type="GO" id="GO:0016747">
    <property type="term" value="F:acyltransferase activity, transferring groups other than amino-acyl groups"/>
    <property type="evidence" value="ECO:0007669"/>
    <property type="project" value="TreeGrafter"/>
</dbReference>
<evidence type="ECO:0000256" key="1">
    <source>
        <dbReference type="ARBA" id="ARBA00009861"/>
    </source>
</evidence>
<dbReference type="Proteomes" id="UP000265520">
    <property type="component" value="Unassembled WGS sequence"/>
</dbReference>
<sequence>MMCIVNARPRFSDNSSLVGYYGNCIACPATITTAGKLCENELGYAVELIRKAKVEVTEEYMHSVADLM</sequence>
<evidence type="ECO:0000313" key="2">
    <source>
        <dbReference type="EMBL" id="MCI65102.1"/>
    </source>
</evidence>
<keyword evidence="3" id="KW-1185">Reference proteome</keyword>
<protein>
    <submittedName>
        <fullName evidence="2">Benzoyl coenzyme A benzyl alcohol benzoyl transferase</fullName>
    </submittedName>
</protein>
<keyword evidence="2" id="KW-0808">Transferase</keyword>
<comment type="similarity">
    <text evidence="1">Belongs to the plant acyltransferase family.</text>
</comment>
<proteinExistence type="inferred from homology"/>